<feature type="compositionally biased region" description="Pro residues" evidence="1">
    <location>
        <begin position="70"/>
        <end position="84"/>
    </location>
</feature>
<evidence type="ECO:0000256" key="1">
    <source>
        <dbReference type="SAM" id="MobiDB-lite"/>
    </source>
</evidence>
<dbReference type="EMBL" id="KZ819634">
    <property type="protein sequence ID" value="PWN94262.1"/>
    <property type="molecule type" value="Genomic_DNA"/>
</dbReference>
<feature type="compositionally biased region" description="Basic and acidic residues" evidence="1">
    <location>
        <begin position="7"/>
        <end position="21"/>
    </location>
</feature>
<evidence type="ECO:0000313" key="2">
    <source>
        <dbReference type="EMBL" id="PWN94262.1"/>
    </source>
</evidence>
<dbReference type="InParanoid" id="A0A316YYS2"/>
<feature type="compositionally biased region" description="Polar residues" evidence="1">
    <location>
        <begin position="344"/>
        <end position="353"/>
    </location>
</feature>
<feature type="compositionally biased region" description="Basic and acidic residues" evidence="1">
    <location>
        <begin position="360"/>
        <end position="379"/>
    </location>
</feature>
<protein>
    <submittedName>
        <fullName evidence="2">Uncharacterized protein</fullName>
    </submittedName>
</protein>
<feature type="compositionally biased region" description="Polar residues" evidence="1">
    <location>
        <begin position="221"/>
        <end position="235"/>
    </location>
</feature>
<feature type="compositionally biased region" description="Basic and acidic residues" evidence="1">
    <location>
        <begin position="52"/>
        <end position="67"/>
    </location>
</feature>
<feature type="compositionally biased region" description="Basic and acidic residues" evidence="1">
    <location>
        <begin position="402"/>
        <end position="426"/>
    </location>
</feature>
<evidence type="ECO:0000313" key="3">
    <source>
        <dbReference type="Proteomes" id="UP000245768"/>
    </source>
</evidence>
<name>A0A316YYS2_9BASI</name>
<gene>
    <name evidence="2" type="ORF">FA10DRAFT_277849</name>
</gene>
<feature type="compositionally biased region" description="Polar residues" evidence="1">
    <location>
        <begin position="94"/>
        <end position="103"/>
    </location>
</feature>
<feature type="compositionally biased region" description="Basic and acidic residues" evidence="1">
    <location>
        <begin position="181"/>
        <end position="192"/>
    </location>
</feature>
<feature type="region of interest" description="Disordered" evidence="1">
    <location>
        <begin position="45"/>
        <end position="271"/>
    </location>
</feature>
<proteinExistence type="predicted"/>
<feature type="compositionally biased region" description="Basic and acidic residues" evidence="1">
    <location>
        <begin position="435"/>
        <end position="452"/>
    </location>
</feature>
<feature type="compositionally biased region" description="Pro residues" evidence="1">
    <location>
        <begin position="108"/>
        <end position="126"/>
    </location>
</feature>
<dbReference type="GeneID" id="37045326"/>
<sequence>MHPTQIQDRREETQRRGRPDRLQFPLFRLGSPQVDRQLDFEQELDQSQLYSTEEHHDLRGWQRHVDRGSLPPPPLPSGPTPPSKPGTGVFAIGQATSTPSSTFDLAELPPPPPLSRSPPAPPPHSPRLPLIPGESLLPAPMRLLPYLPPTCSSAADPFVPQPLRRGEEAESTCESPLGLAQEERSESMDRYRSLPPPPPPTHSSYSRSPWISRRIQEGDAPSSQASSYPTVSPSPKTLFARGRPSSPTFSFKAGKRANESGRAGGKRYERKRASRSVDLGLVLTRSERASLASIDDLALFSDMEDMRRGSLSAGDTSSFASTVRQRLRGGPRTNFEGIAIGKQHASTGWSQWTKDMARKRKEELQQEREVWDEIEREGPEPPGKSASVSPSLPMFSFEGDQDGDHSPLRGHEEESTAKQLHQELFRKVSGRRPAKAGDESIRRLNMGEEEKI</sequence>
<accession>A0A316YYS2</accession>
<dbReference type="Proteomes" id="UP000245768">
    <property type="component" value="Unassembled WGS sequence"/>
</dbReference>
<feature type="region of interest" description="Disordered" evidence="1">
    <location>
        <begin position="308"/>
        <end position="452"/>
    </location>
</feature>
<dbReference type="RefSeq" id="XP_025381460.1">
    <property type="nucleotide sequence ID" value="XM_025523410.1"/>
</dbReference>
<reference evidence="2 3" key="1">
    <citation type="journal article" date="2018" name="Mol. Biol. Evol.">
        <title>Broad Genomic Sampling Reveals a Smut Pathogenic Ancestry of the Fungal Clade Ustilaginomycotina.</title>
        <authorList>
            <person name="Kijpornyongpan T."/>
            <person name="Mondo S.J."/>
            <person name="Barry K."/>
            <person name="Sandor L."/>
            <person name="Lee J."/>
            <person name="Lipzen A."/>
            <person name="Pangilinan J."/>
            <person name="LaButti K."/>
            <person name="Hainaut M."/>
            <person name="Henrissat B."/>
            <person name="Grigoriev I.V."/>
            <person name="Spatafora J.W."/>
            <person name="Aime M.C."/>
        </authorList>
    </citation>
    <scope>NUCLEOTIDE SEQUENCE [LARGE SCALE GENOMIC DNA]</scope>
    <source>
        <strain evidence="2 3">MCA 4198</strain>
    </source>
</reference>
<dbReference type="STRING" id="215250.A0A316YYS2"/>
<dbReference type="AlphaFoldDB" id="A0A316YYS2"/>
<feature type="compositionally biased region" description="Polar residues" evidence="1">
    <location>
        <begin position="313"/>
        <end position="324"/>
    </location>
</feature>
<keyword evidence="3" id="KW-1185">Reference proteome</keyword>
<organism evidence="2 3">
    <name type="scientific">Acaromyces ingoldii</name>
    <dbReference type="NCBI Taxonomy" id="215250"/>
    <lineage>
        <taxon>Eukaryota</taxon>
        <taxon>Fungi</taxon>
        <taxon>Dikarya</taxon>
        <taxon>Basidiomycota</taxon>
        <taxon>Ustilaginomycotina</taxon>
        <taxon>Exobasidiomycetes</taxon>
        <taxon>Exobasidiales</taxon>
        <taxon>Cryptobasidiaceae</taxon>
        <taxon>Acaromyces</taxon>
    </lineage>
</organism>
<feature type="region of interest" description="Disordered" evidence="1">
    <location>
        <begin position="1"/>
        <end position="33"/>
    </location>
</feature>